<dbReference type="FunFam" id="3.30.2330.10:FF:000001">
    <property type="entry name" value="Arginine biosynthesis bifunctional protein ArgJ, mitochondrial"/>
    <property type="match status" value="1"/>
</dbReference>
<feature type="site" description="Involved in the stabilization of negative charge on the oxyanion by the formation of the oxyanion hole" evidence="13">
    <location>
        <position position="135"/>
    </location>
</feature>
<keyword evidence="8 13" id="KW-0511">Multifunctional enzyme</keyword>
<evidence type="ECO:0000313" key="14">
    <source>
        <dbReference type="EMBL" id="MDV2885683.1"/>
    </source>
</evidence>
<dbReference type="GO" id="GO:0004042">
    <property type="term" value="F:L-glutamate N-acetyltransferase activity"/>
    <property type="evidence" value="ECO:0007669"/>
    <property type="project" value="UniProtKB-UniRule"/>
</dbReference>
<evidence type="ECO:0000256" key="7">
    <source>
        <dbReference type="ARBA" id="ARBA00022813"/>
    </source>
</evidence>
<dbReference type="InterPro" id="IPR016117">
    <property type="entry name" value="ArgJ-like_dom_sf"/>
</dbReference>
<dbReference type="InterPro" id="IPR042195">
    <property type="entry name" value="ArgJ_beta_C"/>
</dbReference>
<evidence type="ECO:0000256" key="5">
    <source>
        <dbReference type="ARBA" id="ARBA00022605"/>
    </source>
</evidence>
<evidence type="ECO:0000256" key="11">
    <source>
        <dbReference type="ARBA" id="ARBA00049439"/>
    </source>
</evidence>
<feature type="binding site" evidence="13">
    <location>
        <position position="418"/>
    </location>
    <ligand>
        <name>substrate</name>
    </ligand>
</feature>
<evidence type="ECO:0000256" key="3">
    <source>
        <dbReference type="ARBA" id="ARBA00011475"/>
    </source>
</evidence>
<keyword evidence="9 13" id="KW-0012">Acyltransferase</keyword>
<comment type="subunit">
    <text evidence="3 13">Heterotetramer of two alpha and two beta chains.</text>
</comment>
<evidence type="ECO:0000256" key="4">
    <source>
        <dbReference type="ARBA" id="ARBA00022571"/>
    </source>
</evidence>
<dbReference type="Gene3D" id="3.30.2330.10">
    <property type="entry name" value="arginine biosynthesis bifunctional protein suprefamily"/>
    <property type="match status" value="1"/>
</dbReference>
<dbReference type="AlphaFoldDB" id="A0AAJ2NNK8"/>
<dbReference type="FunFam" id="3.60.70.12:FF:000001">
    <property type="entry name" value="Arginine biosynthesis bifunctional protein ArgJ, chloroplastic"/>
    <property type="match status" value="1"/>
</dbReference>
<comment type="catalytic activity">
    <reaction evidence="10 13">
        <text>L-glutamate + acetyl-CoA = N-acetyl-L-glutamate + CoA + H(+)</text>
        <dbReference type="Rhea" id="RHEA:24292"/>
        <dbReference type="ChEBI" id="CHEBI:15378"/>
        <dbReference type="ChEBI" id="CHEBI:29985"/>
        <dbReference type="ChEBI" id="CHEBI:44337"/>
        <dbReference type="ChEBI" id="CHEBI:57287"/>
        <dbReference type="ChEBI" id="CHEBI:57288"/>
        <dbReference type="EC" id="2.3.1.1"/>
    </reaction>
</comment>
<accession>A0AAJ2NNK8</accession>
<evidence type="ECO:0000256" key="1">
    <source>
        <dbReference type="ARBA" id="ARBA00004496"/>
    </source>
</evidence>
<dbReference type="Pfam" id="PF01960">
    <property type="entry name" value="ArgJ"/>
    <property type="match status" value="1"/>
</dbReference>
<feature type="chain" id="PRO_5042302644" description="Arginine biosynthesis bifunctional protein ArgJ alpha chain" evidence="13">
    <location>
        <begin position="1"/>
        <end position="208"/>
    </location>
</feature>
<dbReference type="GO" id="GO:0005737">
    <property type="term" value="C:cytoplasm"/>
    <property type="evidence" value="ECO:0007669"/>
    <property type="project" value="UniProtKB-SubCell"/>
</dbReference>
<evidence type="ECO:0000256" key="8">
    <source>
        <dbReference type="ARBA" id="ARBA00023268"/>
    </source>
</evidence>
<dbReference type="EMBL" id="JAWJAY010000002">
    <property type="protein sequence ID" value="MDV2885683.1"/>
    <property type="molecule type" value="Genomic_DNA"/>
</dbReference>
<dbReference type="NCBIfam" id="NF003802">
    <property type="entry name" value="PRK05388.1"/>
    <property type="match status" value="1"/>
</dbReference>
<dbReference type="CDD" id="cd02152">
    <property type="entry name" value="OAT"/>
    <property type="match status" value="1"/>
</dbReference>
<comment type="pathway">
    <text evidence="13">Amino-acid biosynthesis; L-arginine biosynthesis; N(2)-acetyl-L-ornithine from L-glutamate: step 1/4.</text>
</comment>
<evidence type="ECO:0000313" key="15">
    <source>
        <dbReference type="Proteomes" id="UP001285636"/>
    </source>
</evidence>
<dbReference type="EC" id="2.3.1.1" evidence="13"/>
<proteinExistence type="inferred from homology"/>
<keyword evidence="13" id="KW-0963">Cytoplasm</keyword>
<name>A0AAJ2NNK8_ALKPS</name>
<keyword evidence="4 13" id="KW-0055">Arginine biosynthesis</keyword>
<reference evidence="14" key="1">
    <citation type="submission" date="2023-10" db="EMBL/GenBank/DDBJ databases">
        <title>Screening of Alkalihalophilus pseudofirmusBZ-TG-HK211 and Its Alleviation of Salt Stress on Rapeseed Growth.</title>
        <authorList>
            <person name="Zhao B."/>
            <person name="Guo T."/>
        </authorList>
    </citation>
    <scope>NUCLEOTIDE SEQUENCE</scope>
    <source>
        <strain evidence="14">BZ-TG-HK211</strain>
    </source>
</reference>
<organism evidence="14 15">
    <name type="scientific">Alkalihalophilus pseudofirmus</name>
    <name type="common">Bacillus pseudofirmus</name>
    <dbReference type="NCBI Taxonomy" id="79885"/>
    <lineage>
        <taxon>Bacteria</taxon>
        <taxon>Bacillati</taxon>
        <taxon>Bacillota</taxon>
        <taxon>Bacilli</taxon>
        <taxon>Bacillales</taxon>
        <taxon>Bacillaceae</taxon>
        <taxon>Alkalihalophilus</taxon>
    </lineage>
</organism>
<gene>
    <name evidence="13 14" type="primary">argJ</name>
    <name evidence="14" type="ORF">RYX45_10880</name>
</gene>
<feature type="active site" description="Nucleophile" evidence="13">
    <location>
        <position position="209"/>
    </location>
</feature>
<dbReference type="GO" id="GO:0006526">
    <property type="term" value="P:L-arginine biosynthetic process"/>
    <property type="evidence" value="ECO:0007669"/>
    <property type="project" value="UniProtKB-UniRule"/>
</dbReference>
<evidence type="ECO:0000256" key="13">
    <source>
        <dbReference type="HAMAP-Rule" id="MF_01106"/>
    </source>
</evidence>
<dbReference type="HAMAP" id="MF_01106">
    <property type="entry name" value="ArgJ"/>
    <property type="match status" value="1"/>
</dbReference>
<dbReference type="Proteomes" id="UP001285636">
    <property type="component" value="Unassembled WGS sequence"/>
</dbReference>
<dbReference type="InterPro" id="IPR002813">
    <property type="entry name" value="Arg_biosynth_ArgJ"/>
</dbReference>
<keyword evidence="5 13" id="KW-0028">Amino-acid biosynthesis</keyword>
<feature type="binding site" evidence="13">
    <location>
        <position position="295"/>
    </location>
    <ligand>
        <name>substrate</name>
    </ligand>
</feature>
<dbReference type="PANTHER" id="PTHR23100:SF0">
    <property type="entry name" value="ARGININE BIOSYNTHESIS BIFUNCTIONAL PROTEIN ARGJ, MITOCHONDRIAL"/>
    <property type="match status" value="1"/>
</dbReference>
<dbReference type="SUPFAM" id="SSF56266">
    <property type="entry name" value="DmpA/ArgJ-like"/>
    <property type="match status" value="1"/>
</dbReference>
<feature type="site" description="Involved in the stabilization of negative charge on the oxyanion by the formation of the oxyanion hole" evidence="13">
    <location>
        <position position="136"/>
    </location>
</feature>
<evidence type="ECO:0000256" key="6">
    <source>
        <dbReference type="ARBA" id="ARBA00022679"/>
    </source>
</evidence>
<feature type="binding site" evidence="13">
    <location>
        <position position="198"/>
    </location>
    <ligand>
        <name>substrate</name>
    </ligand>
</feature>
<protein>
    <recommendedName>
        <fullName evidence="13">Arginine biosynthesis bifunctional protein ArgJ</fullName>
    </recommendedName>
    <domain>
        <recommendedName>
            <fullName evidence="13">Glutamate N-acetyltransferase</fullName>
            <ecNumber evidence="13">2.3.1.35</ecNumber>
        </recommendedName>
        <alternativeName>
            <fullName evidence="13">Ornithine acetyltransferase</fullName>
            <shortName evidence="13">OATase</shortName>
        </alternativeName>
        <alternativeName>
            <fullName evidence="13">Ornithine transacetylase</fullName>
        </alternativeName>
    </domain>
    <domain>
        <recommendedName>
            <fullName evidence="13">Amino-acid acetyltransferase</fullName>
            <ecNumber evidence="13">2.3.1.1</ecNumber>
        </recommendedName>
        <alternativeName>
            <fullName evidence="13">N-acetylglutamate synthase</fullName>
            <shortName evidence="13">AGSase</shortName>
        </alternativeName>
    </domain>
    <component>
        <recommendedName>
            <fullName evidence="13">Arginine biosynthesis bifunctional protein ArgJ alpha chain</fullName>
        </recommendedName>
    </component>
    <component>
        <recommendedName>
            <fullName evidence="13">Arginine biosynthesis bifunctional protein ArgJ beta chain</fullName>
        </recommendedName>
    </component>
</protein>
<evidence type="ECO:0000256" key="2">
    <source>
        <dbReference type="ARBA" id="ARBA00006774"/>
    </source>
</evidence>
<feature type="binding site" evidence="13">
    <location>
        <position position="423"/>
    </location>
    <ligand>
        <name>substrate</name>
    </ligand>
</feature>
<keyword evidence="6 13" id="KW-0808">Transferase</keyword>
<comment type="caution">
    <text evidence="14">The sequence shown here is derived from an EMBL/GenBank/DDBJ whole genome shotgun (WGS) entry which is preliminary data.</text>
</comment>
<dbReference type="Gene3D" id="3.60.70.12">
    <property type="entry name" value="L-amino peptidase D-ALA esterase/amidase"/>
    <property type="match status" value="1"/>
</dbReference>
<dbReference type="GO" id="GO:0006592">
    <property type="term" value="P:ornithine biosynthetic process"/>
    <property type="evidence" value="ECO:0007669"/>
    <property type="project" value="TreeGrafter"/>
</dbReference>
<sequence length="423" mass="45266">MWCQPIHKGVDEVSVLSKEVHISKIDEGGITTPKGFSAVGVHTGVKRKRNDLGAIFSDVPCSAAAVYTLNKMQAAPLKVTQESIQKEGKIQALVVNSGNANACTGQKGLEDAYKMRQLSAVHFGIEDHLVAVTSTGVIGEFLQMDKIEKGITQLVPSSTKEAAYAFNQAILTTDTIQKHTCYQASIDGECISIGGVAKGSGMIHPNMATMLSFITTDANIEPDILQSALSSITNKTFNRITVDGDTSTNDMVVVMASGLAKNQPLTQSHPDWDAFYQALEAACEDLSKLIARDGEGASKLIEVQVNGAKNDEEAGKIAKQIVGSDLVKSAVYGTDANWGRIICAIGYSECDINPDTIDIGIGPIKTLESSSPLAFSEEEATAYMKENDTVIISVDLHVGEGFGKAWGCDLTYEYVRINAGYRT</sequence>
<feature type="binding site" evidence="13">
    <location>
        <position position="209"/>
    </location>
    <ligand>
        <name>substrate</name>
    </ligand>
</feature>
<dbReference type="PANTHER" id="PTHR23100">
    <property type="entry name" value="ARGININE BIOSYNTHESIS BIFUNCTIONAL PROTEIN ARGJ"/>
    <property type="match status" value="1"/>
</dbReference>
<comment type="pathway">
    <text evidence="13">Amino-acid biosynthesis; L-arginine biosynthesis; L-ornithine and N-acetyl-L-glutamate from L-glutamate and N(2)-acetyl-L-ornithine (cyclic): step 1/1.</text>
</comment>
<dbReference type="EC" id="2.3.1.35" evidence="13"/>
<dbReference type="FunFam" id="3.10.20.340:FF:000001">
    <property type="entry name" value="Arginine biosynthesis bifunctional protein ArgJ, chloroplastic"/>
    <property type="match status" value="1"/>
</dbReference>
<evidence type="ECO:0000256" key="9">
    <source>
        <dbReference type="ARBA" id="ARBA00023315"/>
    </source>
</evidence>
<keyword evidence="7 13" id="KW-0068">Autocatalytic cleavage</keyword>
<dbReference type="NCBIfam" id="TIGR00120">
    <property type="entry name" value="ArgJ"/>
    <property type="match status" value="1"/>
</dbReference>
<comment type="similarity">
    <text evidence="2 13">Belongs to the ArgJ family.</text>
</comment>
<comment type="catalytic activity">
    <reaction evidence="11 13">
        <text>N(2)-acetyl-L-ornithine + L-glutamate = N-acetyl-L-glutamate + L-ornithine</text>
        <dbReference type="Rhea" id="RHEA:15349"/>
        <dbReference type="ChEBI" id="CHEBI:29985"/>
        <dbReference type="ChEBI" id="CHEBI:44337"/>
        <dbReference type="ChEBI" id="CHEBI:46911"/>
        <dbReference type="ChEBI" id="CHEBI:57805"/>
        <dbReference type="EC" id="2.3.1.35"/>
    </reaction>
</comment>
<feature type="binding site" evidence="13">
    <location>
        <position position="172"/>
    </location>
    <ligand>
        <name>substrate</name>
    </ligand>
</feature>
<feature type="site" description="Cleavage; by autolysis" evidence="13">
    <location>
        <begin position="208"/>
        <end position="209"/>
    </location>
</feature>
<dbReference type="Gene3D" id="3.10.20.340">
    <property type="entry name" value="ArgJ beta chain, C-terminal domain"/>
    <property type="match status" value="1"/>
</dbReference>
<comment type="subcellular location">
    <subcellularLocation>
        <location evidence="1 13">Cytoplasm</location>
    </subcellularLocation>
</comment>
<comment type="function">
    <text evidence="12 13">Catalyzes two activities which are involved in the cyclic version of arginine biosynthesis: the synthesis of N-acetylglutamate from glutamate and acetyl-CoA as the acetyl donor, and of ornithine by transacetylation between N(2)-acetylornithine and glutamate.</text>
</comment>
<dbReference type="GO" id="GO:0004358">
    <property type="term" value="F:L-glutamate N-acetyltransferase activity, acting on acetyl-L-ornithine as donor"/>
    <property type="evidence" value="ECO:0007669"/>
    <property type="project" value="UniProtKB-UniRule"/>
</dbReference>
<evidence type="ECO:0000256" key="10">
    <source>
        <dbReference type="ARBA" id="ARBA00048372"/>
    </source>
</evidence>
<feature type="chain" id="PRO_5042302645" description="Arginine biosynthesis bifunctional protein ArgJ beta chain" evidence="13">
    <location>
        <begin position="209"/>
        <end position="423"/>
    </location>
</feature>
<evidence type="ECO:0000256" key="12">
    <source>
        <dbReference type="ARBA" id="ARBA00054976"/>
    </source>
</evidence>